<gene>
    <name evidence="1" type="ORF">ALEPTO_LOCUS11043</name>
</gene>
<comment type="caution">
    <text evidence="1">The sequence shown here is derived from an EMBL/GenBank/DDBJ whole genome shotgun (WGS) entry which is preliminary data.</text>
</comment>
<sequence length="62" mass="7415">MGWLMRQIEWLGICNRWSIKKEILYWSNPYLYFSLPYSNSPKKVKNQKALIVFVAATFLISE</sequence>
<feature type="non-terminal residue" evidence="1">
    <location>
        <position position="62"/>
    </location>
</feature>
<dbReference type="EMBL" id="CAJVPS010015413">
    <property type="protein sequence ID" value="CAG8686602.1"/>
    <property type="molecule type" value="Genomic_DNA"/>
</dbReference>
<dbReference type="Proteomes" id="UP000789508">
    <property type="component" value="Unassembled WGS sequence"/>
</dbReference>
<accession>A0A9N9HKZ6</accession>
<reference evidence="1" key="1">
    <citation type="submission" date="2021-06" db="EMBL/GenBank/DDBJ databases">
        <authorList>
            <person name="Kallberg Y."/>
            <person name="Tangrot J."/>
            <person name="Rosling A."/>
        </authorList>
    </citation>
    <scope>NUCLEOTIDE SEQUENCE</scope>
    <source>
        <strain evidence="1">FL130A</strain>
    </source>
</reference>
<dbReference type="AlphaFoldDB" id="A0A9N9HKZ6"/>
<keyword evidence="2" id="KW-1185">Reference proteome</keyword>
<evidence type="ECO:0000313" key="1">
    <source>
        <dbReference type="EMBL" id="CAG8686602.1"/>
    </source>
</evidence>
<protein>
    <submittedName>
        <fullName evidence="1">11714_t:CDS:1</fullName>
    </submittedName>
</protein>
<name>A0A9N9HKZ6_9GLOM</name>
<evidence type="ECO:0000313" key="2">
    <source>
        <dbReference type="Proteomes" id="UP000789508"/>
    </source>
</evidence>
<proteinExistence type="predicted"/>
<organism evidence="1 2">
    <name type="scientific">Ambispora leptoticha</name>
    <dbReference type="NCBI Taxonomy" id="144679"/>
    <lineage>
        <taxon>Eukaryota</taxon>
        <taxon>Fungi</taxon>
        <taxon>Fungi incertae sedis</taxon>
        <taxon>Mucoromycota</taxon>
        <taxon>Glomeromycotina</taxon>
        <taxon>Glomeromycetes</taxon>
        <taxon>Archaeosporales</taxon>
        <taxon>Ambisporaceae</taxon>
        <taxon>Ambispora</taxon>
    </lineage>
</organism>